<sequence>MPESGSEPAPIEGASGGTDPGGGSDDVVAVTAAGSEEVATVAESEPSSMFRPTMRDVEASASETGMTVKPRPMEDPADGETLPCVDPAADQTLVLGPSDQEEAGDTVTPVAEAQAGTTAPAVTPQETAAPIDTASLFRDWAVMWSGNPSEVGAGYTLDSAHSEVCLCDETGLAAGEGASDLAS</sequence>
<dbReference type="Proteomes" id="UP000036449">
    <property type="component" value="Unassembled WGS sequence"/>
</dbReference>
<accession>A0A0J6TGU6</accession>
<protein>
    <submittedName>
        <fullName evidence="2">Uncharacterized protein</fullName>
    </submittedName>
</protein>
<evidence type="ECO:0000313" key="2">
    <source>
        <dbReference type="EMBL" id="KMO44948.1"/>
    </source>
</evidence>
<keyword evidence="3" id="KW-1185">Reference proteome</keyword>
<feature type="compositionally biased region" description="Gly residues" evidence="1">
    <location>
        <begin position="14"/>
        <end position="24"/>
    </location>
</feature>
<comment type="caution">
    <text evidence="2">The sequence shown here is derived from an EMBL/GenBank/DDBJ whole genome shotgun (WGS) entry which is preliminary data.</text>
</comment>
<proteinExistence type="predicted"/>
<evidence type="ECO:0000256" key="1">
    <source>
        <dbReference type="SAM" id="MobiDB-lite"/>
    </source>
</evidence>
<dbReference type="EMBL" id="LABZ01000005">
    <property type="protein sequence ID" value="KMO44948.1"/>
    <property type="molecule type" value="Genomic_DNA"/>
</dbReference>
<reference evidence="2 3" key="1">
    <citation type="submission" date="2015-03" db="EMBL/GenBank/DDBJ databases">
        <title>Genome sequencing of Methylobacterium tarhaniae DSM 25844.</title>
        <authorList>
            <person name="Chaudhry V."/>
            <person name="Patil P.B."/>
        </authorList>
    </citation>
    <scope>NUCLEOTIDE SEQUENCE [LARGE SCALE GENOMIC DNA]</scope>
    <source>
        <strain evidence="2 3">DSM 25844</strain>
    </source>
</reference>
<feature type="region of interest" description="Disordered" evidence="1">
    <location>
        <begin position="99"/>
        <end position="122"/>
    </location>
</feature>
<feature type="region of interest" description="Disordered" evidence="1">
    <location>
        <begin position="1"/>
        <end position="85"/>
    </location>
</feature>
<gene>
    <name evidence="2" type="ORF">VQ03_00655</name>
</gene>
<dbReference type="AlphaFoldDB" id="A0A0J6TGU6"/>
<dbReference type="PATRIC" id="fig|1187852.3.peg.5317"/>
<evidence type="ECO:0000313" key="3">
    <source>
        <dbReference type="Proteomes" id="UP000036449"/>
    </source>
</evidence>
<name>A0A0J6TGU6_9HYPH</name>
<organism evidence="2 3">
    <name type="scientific">Methylobacterium tarhaniae</name>
    <dbReference type="NCBI Taxonomy" id="1187852"/>
    <lineage>
        <taxon>Bacteria</taxon>
        <taxon>Pseudomonadati</taxon>
        <taxon>Pseudomonadota</taxon>
        <taxon>Alphaproteobacteria</taxon>
        <taxon>Hyphomicrobiales</taxon>
        <taxon>Methylobacteriaceae</taxon>
        <taxon>Methylobacterium</taxon>
    </lineage>
</organism>